<keyword evidence="2" id="KW-1185">Reference proteome</keyword>
<comment type="caution">
    <text evidence="1">The sequence shown here is derived from an EMBL/GenBank/DDBJ whole genome shotgun (WGS) entry which is preliminary data.</text>
</comment>
<reference evidence="1" key="1">
    <citation type="journal article" date="2014" name="Int. J. Syst. Evol. Microbiol.">
        <title>Complete genome sequence of Corynebacterium casei LMG S-19264T (=DSM 44701T), isolated from a smear-ripened cheese.</title>
        <authorList>
            <consortium name="US DOE Joint Genome Institute (JGI-PGF)"/>
            <person name="Walter F."/>
            <person name="Albersmeier A."/>
            <person name="Kalinowski J."/>
            <person name="Ruckert C."/>
        </authorList>
    </citation>
    <scope>NUCLEOTIDE SEQUENCE</scope>
    <source>
        <strain evidence="1">JCM 15325</strain>
    </source>
</reference>
<organism evidence="1 2">
    <name type="scientific">Sporolactobacillus putidus</name>
    <dbReference type="NCBI Taxonomy" id="492735"/>
    <lineage>
        <taxon>Bacteria</taxon>
        <taxon>Bacillati</taxon>
        <taxon>Bacillota</taxon>
        <taxon>Bacilli</taxon>
        <taxon>Bacillales</taxon>
        <taxon>Sporolactobacillaceae</taxon>
        <taxon>Sporolactobacillus</taxon>
    </lineage>
</organism>
<reference evidence="1" key="2">
    <citation type="submission" date="2020-09" db="EMBL/GenBank/DDBJ databases">
        <authorList>
            <person name="Sun Q."/>
            <person name="Ohkuma M."/>
        </authorList>
    </citation>
    <scope>NUCLEOTIDE SEQUENCE</scope>
    <source>
        <strain evidence="1">JCM 15325</strain>
    </source>
</reference>
<proteinExistence type="predicted"/>
<evidence type="ECO:0000313" key="2">
    <source>
        <dbReference type="Proteomes" id="UP000654670"/>
    </source>
</evidence>
<dbReference type="AlphaFoldDB" id="A0A917VXR0"/>
<sequence length="265" mass="30589">MAQLIKIRQCVSRYQIDLSGYAGRFVWLKNRRLAEWKEKRGLGGSGWRFPGAKDTEFHADTEKQFYEWLFEEQLDWATRTAGERSLCPDEIRGQNWLKKILRAVNDVSFVLYCPVLLSKSAAVQLDSILITNDTIWCIKPLAGEEGSVFQEMSARKWREIMTGSTREWLNPLISLRRTEKIIASMMKNLGIKMNTAGAVFAPASYIEFVHETPGIRYVDLRREREWYENLSEHSLMLKKEQIMAAEALLAHSETDAGSRFQDAET</sequence>
<accession>A0A917VXR0</accession>
<evidence type="ECO:0000313" key="1">
    <source>
        <dbReference type="EMBL" id="GGL42443.1"/>
    </source>
</evidence>
<name>A0A917VXR0_9BACL</name>
<dbReference type="Proteomes" id="UP000654670">
    <property type="component" value="Unassembled WGS sequence"/>
</dbReference>
<dbReference type="RefSeq" id="WP_188801156.1">
    <property type="nucleotide sequence ID" value="NZ_BMOK01000001.1"/>
</dbReference>
<evidence type="ECO:0008006" key="3">
    <source>
        <dbReference type="Google" id="ProtNLM"/>
    </source>
</evidence>
<protein>
    <recommendedName>
        <fullName evidence="3">NERD domain-containing protein</fullName>
    </recommendedName>
</protein>
<dbReference type="EMBL" id="BMOK01000001">
    <property type="protein sequence ID" value="GGL42443.1"/>
    <property type="molecule type" value="Genomic_DNA"/>
</dbReference>
<gene>
    <name evidence="1" type="ORF">GCM10007968_02970</name>
</gene>